<proteinExistence type="predicted"/>
<organism evidence="1 2">
    <name type="scientific">Pleomassaria siparia CBS 279.74</name>
    <dbReference type="NCBI Taxonomy" id="1314801"/>
    <lineage>
        <taxon>Eukaryota</taxon>
        <taxon>Fungi</taxon>
        <taxon>Dikarya</taxon>
        <taxon>Ascomycota</taxon>
        <taxon>Pezizomycotina</taxon>
        <taxon>Dothideomycetes</taxon>
        <taxon>Pleosporomycetidae</taxon>
        <taxon>Pleosporales</taxon>
        <taxon>Pleomassariaceae</taxon>
        <taxon>Pleomassaria</taxon>
    </lineage>
</organism>
<evidence type="ECO:0000313" key="2">
    <source>
        <dbReference type="Proteomes" id="UP000799428"/>
    </source>
</evidence>
<dbReference type="AlphaFoldDB" id="A0A6G1JUJ6"/>
<evidence type="ECO:0000313" key="1">
    <source>
        <dbReference type="EMBL" id="KAF2704279.1"/>
    </source>
</evidence>
<name>A0A6G1JUJ6_9PLEO</name>
<accession>A0A6G1JUJ6</accession>
<dbReference type="EMBL" id="MU005783">
    <property type="protein sequence ID" value="KAF2704279.1"/>
    <property type="molecule type" value="Genomic_DNA"/>
</dbReference>
<sequence length="201" mass="22900">MILDIFEPVVRALQGCESRRKGSEKNNDTEQKPFKSEWTLTARCRQMMRAPTKFLGPIYLYSFCSPTCIPDIVVHIRALLDVIILPVIPRYAVQGDIPQCRDDWEKPGANWSGSLSREEFLSRGDMPMRAGDESYPLERGWRISPRLEGSTLNQRLRSSIPTYMGRDGCLRFASSPCVEQSVARWDGGSLSPTRKLEMLRT</sequence>
<dbReference type="Proteomes" id="UP000799428">
    <property type="component" value="Unassembled WGS sequence"/>
</dbReference>
<keyword evidence="2" id="KW-1185">Reference proteome</keyword>
<protein>
    <submittedName>
        <fullName evidence="1">Uncharacterized protein</fullName>
    </submittedName>
</protein>
<reference evidence="1" key="1">
    <citation type="journal article" date="2020" name="Stud. Mycol.">
        <title>101 Dothideomycetes genomes: a test case for predicting lifestyles and emergence of pathogens.</title>
        <authorList>
            <person name="Haridas S."/>
            <person name="Albert R."/>
            <person name="Binder M."/>
            <person name="Bloem J."/>
            <person name="Labutti K."/>
            <person name="Salamov A."/>
            <person name="Andreopoulos B."/>
            <person name="Baker S."/>
            <person name="Barry K."/>
            <person name="Bills G."/>
            <person name="Bluhm B."/>
            <person name="Cannon C."/>
            <person name="Castanera R."/>
            <person name="Culley D."/>
            <person name="Daum C."/>
            <person name="Ezra D."/>
            <person name="Gonzalez J."/>
            <person name="Henrissat B."/>
            <person name="Kuo A."/>
            <person name="Liang C."/>
            <person name="Lipzen A."/>
            <person name="Lutzoni F."/>
            <person name="Magnuson J."/>
            <person name="Mondo S."/>
            <person name="Nolan M."/>
            <person name="Ohm R."/>
            <person name="Pangilinan J."/>
            <person name="Park H.-J."/>
            <person name="Ramirez L."/>
            <person name="Alfaro M."/>
            <person name="Sun H."/>
            <person name="Tritt A."/>
            <person name="Yoshinaga Y."/>
            <person name="Zwiers L.-H."/>
            <person name="Turgeon B."/>
            <person name="Goodwin S."/>
            <person name="Spatafora J."/>
            <person name="Crous P."/>
            <person name="Grigoriev I."/>
        </authorList>
    </citation>
    <scope>NUCLEOTIDE SEQUENCE</scope>
    <source>
        <strain evidence="1">CBS 279.74</strain>
    </source>
</reference>
<gene>
    <name evidence="1" type="ORF">K504DRAFT_507288</name>
</gene>